<sequence length="167" mass="19263">MRVSNRGLERSEPARAQPRLSGSYDRHAFAFEPKSPRFESRYGHRVQQHCLFLFRRKMQQQTGLGLKPWSSGLKAYRVTKKVYAEICLQLIAQVHSSSPDLFIAPSITFGCCIFLRSWYRWTSKTTHSSCYSSALFKLASCLSDPLFWPFDRSSSLSEISKNQGKHF</sequence>
<accession>A0A448XHP7</accession>
<name>A0A448XHP7_9PLAT</name>
<dbReference type="EMBL" id="CAAALY010253884">
    <property type="protein sequence ID" value="VEL37055.1"/>
    <property type="molecule type" value="Genomic_DNA"/>
</dbReference>
<feature type="region of interest" description="Disordered" evidence="1">
    <location>
        <begin position="1"/>
        <end position="21"/>
    </location>
</feature>
<protein>
    <submittedName>
        <fullName evidence="2">Uncharacterized protein</fullName>
    </submittedName>
</protein>
<gene>
    <name evidence="2" type="ORF">PXEA_LOCUS30495</name>
</gene>
<evidence type="ECO:0000313" key="3">
    <source>
        <dbReference type="Proteomes" id="UP000784294"/>
    </source>
</evidence>
<dbReference type="AlphaFoldDB" id="A0A448XHP7"/>
<evidence type="ECO:0000313" key="2">
    <source>
        <dbReference type="EMBL" id="VEL37055.1"/>
    </source>
</evidence>
<proteinExistence type="predicted"/>
<organism evidence="2 3">
    <name type="scientific">Protopolystoma xenopodis</name>
    <dbReference type="NCBI Taxonomy" id="117903"/>
    <lineage>
        <taxon>Eukaryota</taxon>
        <taxon>Metazoa</taxon>
        <taxon>Spiralia</taxon>
        <taxon>Lophotrochozoa</taxon>
        <taxon>Platyhelminthes</taxon>
        <taxon>Monogenea</taxon>
        <taxon>Polyopisthocotylea</taxon>
        <taxon>Polystomatidea</taxon>
        <taxon>Polystomatidae</taxon>
        <taxon>Protopolystoma</taxon>
    </lineage>
</organism>
<keyword evidence="3" id="KW-1185">Reference proteome</keyword>
<evidence type="ECO:0000256" key="1">
    <source>
        <dbReference type="SAM" id="MobiDB-lite"/>
    </source>
</evidence>
<dbReference type="Proteomes" id="UP000784294">
    <property type="component" value="Unassembled WGS sequence"/>
</dbReference>
<comment type="caution">
    <text evidence="2">The sequence shown here is derived from an EMBL/GenBank/DDBJ whole genome shotgun (WGS) entry which is preliminary data.</text>
</comment>
<reference evidence="2" key="1">
    <citation type="submission" date="2018-11" db="EMBL/GenBank/DDBJ databases">
        <authorList>
            <consortium name="Pathogen Informatics"/>
        </authorList>
    </citation>
    <scope>NUCLEOTIDE SEQUENCE</scope>
</reference>